<dbReference type="SMART" id="SM00326">
    <property type="entry name" value="SH3"/>
    <property type="match status" value="1"/>
</dbReference>
<dbReference type="Proteomes" id="UP000000305">
    <property type="component" value="Unassembled WGS sequence"/>
</dbReference>
<dbReference type="HOGENOM" id="CLU_1476582_0_0_1"/>
<accession>E9I776</accession>
<evidence type="ECO:0000256" key="2">
    <source>
        <dbReference type="ARBA" id="ARBA00022737"/>
    </source>
</evidence>
<organism evidence="6 7">
    <name type="scientific">Daphnia pulex</name>
    <name type="common">Water flea</name>
    <dbReference type="NCBI Taxonomy" id="6669"/>
    <lineage>
        <taxon>Eukaryota</taxon>
        <taxon>Metazoa</taxon>
        <taxon>Ecdysozoa</taxon>
        <taxon>Arthropoda</taxon>
        <taxon>Crustacea</taxon>
        <taxon>Branchiopoda</taxon>
        <taxon>Diplostraca</taxon>
        <taxon>Cladocera</taxon>
        <taxon>Anomopoda</taxon>
        <taxon>Daphniidae</taxon>
        <taxon>Daphnia</taxon>
    </lineage>
</organism>
<protein>
    <recommendedName>
        <fullName evidence="5">SH3 domain-containing protein</fullName>
    </recommendedName>
</protein>
<dbReference type="Pfam" id="PF07653">
    <property type="entry name" value="SH3_2"/>
    <property type="match status" value="1"/>
</dbReference>
<proteinExistence type="predicted"/>
<dbReference type="GO" id="GO:0005737">
    <property type="term" value="C:cytoplasm"/>
    <property type="evidence" value="ECO:0000318"/>
    <property type="project" value="GO_Central"/>
</dbReference>
<evidence type="ECO:0000256" key="1">
    <source>
        <dbReference type="ARBA" id="ARBA00022443"/>
    </source>
</evidence>
<dbReference type="SUPFAM" id="SSF50044">
    <property type="entry name" value="SH3-domain"/>
    <property type="match status" value="1"/>
</dbReference>
<dbReference type="AlphaFoldDB" id="E9I776"/>
<dbReference type="PANTHER" id="PTHR15706:SF2">
    <property type="entry name" value="SH3 AND PX DOMAIN-CONTAINING PROTEIN 2A"/>
    <property type="match status" value="1"/>
</dbReference>
<dbReference type="PANTHER" id="PTHR15706">
    <property type="entry name" value="SH3 MULTIPLE DOMAIN"/>
    <property type="match status" value="1"/>
</dbReference>
<dbReference type="FunFam" id="2.30.30.40:FF:000541">
    <property type="entry name" value="Uncharacterized protein"/>
    <property type="match status" value="1"/>
</dbReference>
<dbReference type="InParanoid" id="E9I776"/>
<dbReference type="InterPro" id="IPR001452">
    <property type="entry name" value="SH3_domain"/>
</dbReference>
<dbReference type="KEGG" id="dpx:DAPPUDRAFT_345083"/>
<keyword evidence="1 3" id="KW-0728">SH3 domain</keyword>
<sequence>MIKPSAFKAKVANVNGSLTGIKETGGKQGKMSYSTFNPGVKASNIDNSHKREPPPRPPAPIRSPLTIKTGESINLADELNRKLMRRVMKNEEVASGQLPTESKNMKDSTVTIISKPKKELYKARWAYVATNNLELSINSGEIVQVLTKSGASWLVQARNRKGLVPKEYLVPMAANAFNLTSGS</sequence>
<dbReference type="EMBL" id="GL737013">
    <property type="protein sequence ID" value="EFX60154.1"/>
    <property type="molecule type" value="Genomic_DNA"/>
</dbReference>
<reference evidence="6 7" key="1">
    <citation type="journal article" date="2011" name="Science">
        <title>The ecoresponsive genome of Daphnia pulex.</title>
        <authorList>
            <person name="Colbourne J.K."/>
            <person name="Pfrender M.E."/>
            <person name="Gilbert D."/>
            <person name="Thomas W.K."/>
            <person name="Tucker A."/>
            <person name="Oakley T.H."/>
            <person name="Tokishita S."/>
            <person name="Aerts A."/>
            <person name="Arnold G.J."/>
            <person name="Basu M.K."/>
            <person name="Bauer D.J."/>
            <person name="Caceres C.E."/>
            <person name="Carmel L."/>
            <person name="Casola C."/>
            <person name="Choi J.H."/>
            <person name="Detter J.C."/>
            <person name="Dong Q."/>
            <person name="Dusheyko S."/>
            <person name="Eads B.D."/>
            <person name="Frohlich T."/>
            <person name="Geiler-Samerotte K.A."/>
            <person name="Gerlach D."/>
            <person name="Hatcher P."/>
            <person name="Jogdeo S."/>
            <person name="Krijgsveld J."/>
            <person name="Kriventseva E.V."/>
            <person name="Kultz D."/>
            <person name="Laforsch C."/>
            <person name="Lindquist E."/>
            <person name="Lopez J."/>
            <person name="Manak J.R."/>
            <person name="Muller J."/>
            <person name="Pangilinan J."/>
            <person name="Patwardhan R.P."/>
            <person name="Pitluck S."/>
            <person name="Pritham E.J."/>
            <person name="Rechtsteiner A."/>
            <person name="Rho M."/>
            <person name="Rogozin I.B."/>
            <person name="Sakarya O."/>
            <person name="Salamov A."/>
            <person name="Schaack S."/>
            <person name="Shapiro H."/>
            <person name="Shiga Y."/>
            <person name="Skalitzky C."/>
            <person name="Smith Z."/>
            <person name="Souvorov A."/>
            <person name="Sung W."/>
            <person name="Tang Z."/>
            <person name="Tsuchiya D."/>
            <person name="Tu H."/>
            <person name="Vos H."/>
            <person name="Wang M."/>
            <person name="Wolf Y.I."/>
            <person name="Yamagata H."/>
            <person name="Yamada T."/>
            <person name="Ye Y."/>
            <person name="Shaw J.R."/>
            <person name="Andrews J."/>
            <person name="Crease T.J."/>
            <person name="Tang H."/>
            <person name="Lucas S.M."/>
            <person name="Robertson H.M."/>
            <person name="Bork P."/>
            <person name="Koonin E.V."/>
            <person name="Zdobnov E.M."/>
            <person name="Grigoriev I.V."/>
            <person name="Lynch M."/>
            <person name="Boore J.L."/>
        </authorList>
    </citation>
    <scope>NUCLEOTIDE SEQUENCE [LARGE SCALE GENOMIC DNA]</scope>
</reference>
<keyword evidence="7" id="KW-1185">Reference proteome</keyword>
<evidence type="ECO:0000313" key="7">
    <source>
        <dbReference type="Proteomes" id="UP000000305"/>
    </source>
</evidence>
<dbReference type="InterPro" id="IPR051228">
    <property type="entry name" value="NADPH_Oxidase/PX-Domain"/>
</dbReference>
<keyword evidence="2" id="KW-0677">Repeat</keyword>
<dbReference type="GO" id="GO:0016176">
    <property type="term" value="F:superoxide-generating NADPH oxidase activator activity"/>
    <property type="evidence" value="ECO:0000318"/>
    <property type="project" value="GO_Central"/>
</dbReference>
<dbReference type="GO" id="GO:0042554">
    <property type="term" value="P:superoxide anion generation"/>
    <property type="evidence" value="ECO:0000318"/>
    <property type="project" value="GO_Central"/>
</dbReference>
<feature type="domain" description="SH3" evidence="5">
    <location>
        <begin position="116"/>
        <end position="174"/>
    </location>
</feature>
<dbReference type="InterPro" id="IPR036028">
    <property type="entry name" value="SH3-like_dom_sf"/>
</dbReference>
<evidence type="ECO:0000259" key="5">
    <source>
        <dbReference type="PROSITE" id="PS50002"/>
    </source>
</evidence>
<dbReference type="Gene3D" id="2.30.30.40">
    <property type="entry name" value="SH3 Domains"/>
    <property type="match status" value="1"/>
</dbReference>
<evidence type="ECO:0000256" key="3">
    <source>
        <dbReference type="PROSITE-ProRule" id="PRU00192"/>
    </source>
</evidence>
<dbReference type="OrthoDB" id="243840at2759"/>
<gene>
    <name evidence="6" type="ORF">DAPPUDRAFT_345083</name>
</gene>
<feature type="region of interest" description="Disordered" evidence="4">
    <location>
        <begin position="18"/>
        <end position="63"/>
    </location>
</feature>
<evidence type="ECO:0000256" key="4">
    <source>
        <dbReference type="SAM" id="MobiDB-lite"/>
    </source>
</evidence>
<evidence type="ECO:0000313" key="6">
    <source>
        <dbReference type="EMBL" id="EFX60154.1"/>
    </source>
</evidence>
<name>E9I776_DAPPU</name>
<dbReference type="PROSITE" id="PS50002">
    <property type="entry name" value="SH3"/>
    <property type="match status" value="1"/>
</dbReference>